<proteinExistence type="predicted"/>
<organism evidence="1 2">
    <name type="scientific">Microcystis aeruginosa Ma_QC_Ca_00000000_S207</name>
    <dbReference type="NCBI Taxonomy" id="2486251"/>
    <lineage>
        <taxon>Bacteria</taxon>
        <taxon>Bacillati</taxon>
        <taxon>Cyanobacteriota</taxon>
        <taxon>Cyanophyceae</taxon>
        <taxon>Oscillatoriophycideae</taxon>
        <taxon>Chroococcales</taxon>
        <taxon>Microcystaceae</taxon>
        <taxon>Microcystis</taxon>
    </lineage>
</organism>
<comment type="caution">
    <text evidence="1">The sequence shown here is derived from an EMBL/GenBank/DDBJ whole genome shotgun (WGS) entry which is preliminary data.</text>
</comment>
<gene>
    <name evidence="1" type="ORF">EWV91_01600</name>
</gene>
<dbReference type="AlphaFoldDB" id="A0A552G3J7"/>
<sequence>MGCGVWGFTDSEGVNYLIFREKVPEFSPDHSQNWYFLIDKKSKSLTPVKSTRLSVKGLFRQVKGFLRILG</sequence>
<dbReference type="Proteomes" id="UP000320293">
    <property type="component" value="Unassembled WGS sequence"/>
</dbReference>
<evidence type="ECO:0000313" key="2">
    <source>
        <dbReference type="Proteomes" id="UP000320293"/>
    </source>
</evidence>
<dbReference type="EMBL" id="SFBF01000030">
    <property type="protein sequence ID" value="TRU53579.1"/>
    <property type="molecule type" value="Genomic_DNA"/>
</dbReference>
<protein>
    <submittedName>
        <fullName evidence="1">Uncharacterized protein</fullName>
    </submittedName>
</protein>
<reference evidence="1 2" key="1">
    <citation type="submission" date="2019-01" db="EMBL/GenBank/DDBJ databases">
        <title>Coherence of Microcystis species and biogeography revealed through population genomics.</title>
        <authorList>
            <person name="Perez-Carrascal O.M."/>
            <person name="Terrat Y."/>
            <person name="Giani A."/>
            <person name="Fortin N."/>
            <person name="Tromas N."/>
            <person name="Shapiro B.J."/>
        </authorList>
    </citation>
    <scope>NUCLEOTIDE SEQUENCE [LARGE SCALE GENOMIC DNA]</scope>
    <source>
        <strain evidence="1">Ma_QC_Ca_00000000_S207</strain>
    </source>
</reference>
<name>A0A552G3J7_MICAE</name>
<evidence type="ECO:0000313" key="1">
    <source>
        <dbReference type="EMBL" id="TRU53579.1"/>
    </source>
</evidence>
<accession>A0A552G3J7</accession>